<dbReference type="PIRSF" id="PIRSF016624">
    <property type="entry name" value="Mu_prophg_I"/>
    <property type="match status" value="1"/>
</dbReference>
<dbReference type="RefSeq" id="WP_003030350.1">
    <property type="nucleotide sequence ID" value="NZ_JAQHZD010000028.1"/>
</dbReference>
<organism evidence="2">
    <name type="scientific">Citrobacter freundii</name>
    <dbReference type="NCBI Taxonomy" id="546"/>
    <lineage>
        <taxon>Bacteria</taxon>
        <taxon>Pseudomonadati</taxon>
        <taxon>Pseudomonadota</taxon>
        <taxon>Gammaproteobacteria</taxon>
        <taxon>Enterobacterales</taxon>
        <taxon>Enterobacteriaceae</taxon>
        <taxon>Citrobacter</taxon>
        <taxon>Citrobacter freundii complex</taxon>
    </lineage>
</organism>
<feature type="region of interest" description="Disordered" evidence="1">
    <location>
        <begin position="323"/>
        <end position="345"/>
    </location>
</feature>
<evidence type="ECO:0000313" key="2">
    <source>
        <dbReference type="EMBL" id="HAT3896923.1"/>
    </source>
</evidence>
<protein>
    <recommendedName>
        <fullName evidence="3">Mu-like prophage I protein</fullName>
    </recommendedName>
</protein>
<dbReference type="InterPro" id="IPR012106">
    <property type="entry name" value="Phage_Mu_Gp1"/>
</dbReference>
<reference evidence="2" key="1">
    <citation type="journal article" date="2018" name="Genome Biol.">
        <title>SKESA: strategic k-mer extension for scrupulous assemblies.</title>
        <authorList>
            <person name="Souvorov A."/>
            <person name="Agarwala R."/>
            <person name="Lipman D.J."/>
        </authorList>
    </citation>
    <scope>NUCLEOTIDE SEQUENCE</scope>
    <source>
        <strain evidence="2">O50</strain>
    </source>
</reference>
<name>A0A8H9Q9T1_CITFR</name>
<comment type="caution">
    <text evidence="2">The sequence shown here is derived from an EMBL/GenBank/DDBJ whole genome shotgun (WGS) entry which is preliminary data.</text>
</comment>
<evidence type="ECO:0000256" key="1">
    <source>
        <dbReference type="SAM" id="MobiDB-lite"/>
    </source>
</evidence>
<sequence length="370" mass="39426">MKTCIAALAIEINKATPGVIQLFPAGEFRAMDGRPDDVAHWVMTAEIAAALIAQADARQTPYMLDYEHQVQQAKTNGLPVPAAGWFKQLEWREGEGLFAIDVAWTTRAAEMIAADEYRYISPLFAYSKPDGYVQLLINAALTNTPALDGMDEVILAAASLLSATDNPQPEDSTAMDELLERLRWMLNLPITATQDDIIAELNKLIDQLSGGQGTAAASVSLIEILAQREQSIAQLSAQVESPDPAKWVAVDVMNSAIQQAVAKAGSTNEAALAIQQAETLVTVALSDGRLLPAQEAWAKSLAKSDPASLTAFIDKAPKIAALSHSQTGGLPPKGAPEREPAGDDDTLNVAVCSLMGTDPDEISSFYKGAK</sequence>
<reference evidence="2" key="2">
    <citation type="submission" date="2020-09" db="EMBL/GenBank/DDBJ databases">
        <authorList>
            <consortium name="NCBI Pathogen Detection Project"/>
        </authorList>
    </citation>
    <scope>NUCLEOTIDE SEQUENCE</scope>
    <source>
        <strain evidence="2">O50</strain>
    </source>
</reference>
<accession>A0A8H9Q9T1</accession>
<dbReference type="AlphaFoldDB" id="A0A8H9Q9T1"/>
<gene>
    <name evidence="2" type="ORF">I9Y29_001334</name>
</gene>
<evidence type="ECO:0008006" key="3">
    <source>
        <dbReference type="Google" id="ProtNLM"/>
    </source>
</evidence>
<dbReference type="EMBL" id="DACSXJ010000006">
    <property type="protein sequence ID" value="HAT3896923.1"/>
    <property type="molecule type" value="Genomic_DNA"/>
</dbReference>
<proteinExistence type="predicted"/>
<dbReference type="Pfam" id="PF10123">
    <property type="entry name" value="Mu-like_Pro"/>
    <property type="match status" value="1"/>
</dbReference>
<dbReference type="Proteomes" id="UP000855471">
    <property type="component" value="Unassembled WGS sequence"/>
</dbReference>